<feature type="domain" description="CASTOR ACT" evidence="2">
    <location>
        <begin position="118"/>
        <end position="179"/>
    </location>
</feature>
<dbReference type="InterPro" id="IPR027795">
    <property type="entry name" value="CASTOR_ACT_dom"/>
</dbReference>
<dbReference type="Gene3D" id="3.30.2130.10">
    <property type="entry name" value="VC0802-like"/>
    <property type="match status" value="2"/>
</dbReference>
<dbReference type="PANTHER" id="PTHR31131:SF6">
    <property type="entry name" value="CASTOR ACT DOMAIN-CONTAINING PROTEIN"/>
    <property type="match status" value="1"/>
</dbReference>
<sequence length="392" mass="42957">MEHSTLLMSANIHFIEAKLSLIRIPLDRYHHYLPTILRLLFPPGEVAANGLESSSSHDYLPDDESWANKHAFLNVSITPIECSIVCDSCLAQNLFQPAIKASRSMLTSPPSQDYGSISDEEFGVISVEGAGMEAGQRVLELTSPLALAGISLFFITTYFSDYILVPAKAKGQVVRALEDRGFAFERSSKTYVNPAAHHRHHSSCSSAGSSSPSTPPPKTVTELQARTFDNLRRHSIVPMVDDDLRLVQCCGSNENPDTFVNHELALQNGISRCLLHKPKFLSLTMTKEESASLLLEKRLLSNFDVYGMVDVLLGAKDDILVPITLDLRPLPFEATGIVCGVAGRLSDDRVMVRPIDMNYLSTASAGTVMVNEKDLVEAMEKLRIGADGSIQP</sequence>
<proteinExistence type="predicted"/>
<dbReference type="InterPro" id="IPR045865">
    <property type="entry name" value="ACT-like_dom_sf"/>
</dbReference>
<evidence type="ECO:0000313" key="4">
    <source>
        <dbReference type="Proteomes" id="UP001590950"/>
    </source>
</evidence>
<feature type="compositionally biased region" description="Low complexity" evidence="1">
    <location>
        <begin position="203"/>
        <end position="212"/>
    </location>
</feature>
<dbReference type="EMBL" id="JBEFKJ010000020">
    <property type="protein sequence ID" value="KAL2040743.1"/>
    <property type="molecule type" value="Genomic_DNA"/>
</dbReference>
<evidence type="ECO:0000256" key="1">
    <source>
        <dbReference type="SAM" id="MobiDB-lite"/>
    </source>
</evidence>
<dbReference type="SUPFAM" id="SSF55021">
    <property type="entry name" value="ACT-like"/>
    <property type="match status" value="1"/>
</dbReference>
<dbReference type="Proteomes" id="UP001590950">
    <property type="component" value="Unassembled WGS sequence"/>
</dbReference>
<evidence type="ECO:0000313" key="3">
    <source>
        <dbReference type="EMBL" id="KAL2040743.1"/>
    </source>
</evidence>
<protein>
    <recommendedName>
        <fullName evidence="2">CASTOR ACT domain-containing protein</fullName>
    </recommendedName>
</protein>
<reference evidence="3 4" key="1">
    <citation type="submission" date="2024-09" db="EMBL/GenBank/DDBJ databases">
        <title>Rethinking Asexuality: The Enigmatic Case of Functional Sexual Genes in Lepraria (Stereocaulaceae).</title>
        <authorList>
            <person name="Doellman M."/>
            <person name="Sun Y."/>
            <person name="Barcenas-Pena A."/>
            <person name="Lumbsch H.T."/>
            <person name="Grewe F."/>
        </authorList>
    </citation>
    <scope>NUCLEOTIDE SEQUENCE [LARGE SCALE GENOMIC DNA]</scope>
    <source>
        <strain evidence="3 4">Mercado 3170</strain>
    </source>
</reference>
<dbReference type="PANTHER" id="PTHR31131">
    <property type="entry name" value="CHROMOSOME 1, WHOLE GENOME SHOTGUN SEQUENCE"/>
    <property type="match status" value="1"/>
</dbReference>
<keyword evidence="4" id="KW-1185">Reference proteome</keyword>
<accession>A0ABR4A6S3</accession>
<comment type="caution">
    <text evidence="3">The sequence shown here is derived from an EMBL/GenBank/DDBJ whole genome shotgun (WGS) entry which is preliminary data.</text>
</comment>
<gene>
    <name evidence="3" type="ORF">N7G274_006722</name>
</gene>
<dbReference type="InterPro" id="IPR051719">
    <property type="entry name" value="CASTOR_mTORC1"/>
</dbReference>
<evidence type="ECO:0000259" key="2">
    <source>
        <dbReference type="Pfam" id="PF13840"/>
    </source>
</evidence>
<name>A0ABR4A6S3_9LECA</name>
<dbReference type="Pfam" id="PF13840">
    <property type="entry name" value="ACT_7"/>
    <property type="match status" value="1"/>
</dbReference>
<organism evidence="3 4">
    <name type="scientific">Stereocaulon virgatum</name>
    <dbReference type="NCBI Taxonomy" id="373712"/>
    <lineage>
        <taxon>Eukaryota</taxon>
        <taxon>Fungi</taxon>
        <taxon>Dikarya</taxon>
        <taxon>Ascomycota</taxon>
        <taxon>Pezizomycotina</taxon>
        <taxon>Lecanoromycetes</taxon>
        <taxon>OSLEUM clade</taxon>
        <taxon>Lecanoromycetidae</taxon>
        <taxon>Lecanorales</taxon>
        <taxon>Lecanorineae</taxon>
        <taxon>Stereocaulaceae</taxon>
        <taxon>Stereocaulon</taxon>
    </lineage>
</organism>
<feature type="region of interest" description="Disordered" evidence="1">
    <location>
        <begin position="193"/>
        <end position="219"/>
    </location>
</feature>